<organism evidence="9 10">
    <name type="scientific">Nannochloropsis gaditana</name>
    <dbReference type="NCBI Taxonomy" id="72520"/>
    <lineage>
        <taxon>Eukaryota</taxon>
        <taxon>Sar</taxon>
        <taxon>Stramenopiles</taxon>
        <taxon>Ochrophyta</taxon>
        <taxon>Eustigmatophyceae</taxon>
        <taxon>Eustigmatales</taxon>
        <taxon>Monodopsidaceae</taxon>
        <taxon>Nannochloropsis</taxon>
    </lineage>
</organism>
<feature type="compositionally biased region" description="Basic and acidic residues" evidence="7">
    <location>
        <begin position="184"/>
        <end position="206"/>
    </location>
</feature>
<evidence type="ECO:0000256" key="3">
    <source>
        <dbReference type="ARBA" id="ARBA00017307"/>
    </source>
</evidence>
<evidence type="ECO:0000313" key="9">
    <source>
        <dbReference type="EMBL" id="EWM28818.1"/>
    </source>
</evidence>
<evidence type="ECO:0000259" key="8">
    <source>
        <dbReference type="SMART" id="SM00576"/>
    </source>
</evidence>
<feature type="domain" description="Bromodomain associated" evidence="8">
    <location>
        <begin position="48"/>
        <end position="125"/>
    </location>
</feature>
<evidence type="ECO:0000256" key="5">
    <source>
        <dbReference type="ARBA" id="ARBA00023163"/>
    </source>
</evidence>
<dbReference type="Pfam" id="PF07524">
    <property type="entry name" value="Bromo_TP"/>
    <property type="match status" value="1"/>
</dbReference>
<dbReference type="InterPro" id="IPR006565">
    <property type="entry name" value="BTP"/>
</dbReference>
<protein>
    <recommendedName>
        <fullName evidence="3">Transcription initiation factor TFIID subunit 8</fullName>
    </recommendedName>
</protein>
<comment type="subcellular location">
    <subcellularLocation>
        <location evidence="1">Nucleus</location>
    </subcellularLocation>
</comment>
<name>W7TZ89_9STRA</name>
<dbReference type="InterPro" id="IPR009072">
    <property type="entry name" value="Histone-fold"/>
</dbReference>
<dbReference type="InterPro" id="IPR019473">
    <property type="entry name" value="TFIID_su8_C"/>
</dbReference>
<dbReference type="Gene3D" id="1.10.20.10">
    <property type="entry name" value="Histone, subunit A"/>
    <property type="match status" value="1"/>
</dbReference>
<gene>
    <name evidence="9" type="ORF">Naga_100002g86</name>
</gene>
<dbReference type="Proteomes" id="UP000019335">
    <property type="component" value="Chromosome 4"/>
</dbReference>
<dbReference type="AlphaFoldDB" id="W7TZ89"/>
<keyword evidence="6" id="KW-0539">Nucleus</keyword>
<evidence type="ECO:0000256" key="6">
    <source>
        <dbReference type="ARBA" id="ARBA00023242"/>
    </source>
</evidence>
<dbReference type="PANTHER" id="PTHR46338">
    <property type="entry name" value="TRANSCRIPTION INITIATION FACTOR TFIID SUBUNIT 8"/>
    <property type="match status" value="1"/>
</dbReference>
<keyword evidence="5" id="KW-0804">Transcription</keyword>
<keyword evidence="10" id="KW-1185">Reference proteome</keyword>
<evidence type="ECO:0000256" key="4">
    <source>
        <dbReference type="ARBA" id="ARBA00023015"/>
    </source>
</evidence>
<sequence length="284" mass="31415">MCATPGTSAPSRFHPCQATVMAPKALSHSRPHAPAQPLTRYHHCGEADTFALAVTRQAVAQAALAVGCKETYPSVLDALTDLVRDYIVAVGVEAQSKAEAGGRTRATLLDVLAALEVPQQENARDRYEMDWRALRGFAFQGDESQLDRPEAFQWYQPFHTHIPPFPVHSRIYVENCRRSRKRALPLDRSSDVDSPGRETDEREEVSGGRSAYPRPAFVPSFLPPFPPEHTFRKTAVKASTKLDDPVAIQRHRIATKQLVLKTIARQNIASVNPKGEKEGNCAKA</sequence>
<reference evidence="9 10" key="1">
    <citation type="journal article" date="2014" name="Mol. Plant">
        <title>Chromosome Scale Genome Assembly and Transcriptome Profiling of Nannochloropsis gaditana in Nitrogen Depletion.</title>
        <authorList>
            <person name="Corteggiani Carpinelli E."/>
            <person name="Telatin A."/>
            <person name="Vitulo N."/>
            <person name="Forcato C."/>
            <person name="D'Angelo M."/>
            <person name="Schiavon R."/>
            <person name="Vezzi A."/>
            <person name="Giacometti G.M."/>
            <person name="Morosinotto T."/>
            <person name="Valle G."/>
        </authorList>
    </citation>
    <scope>NUCLEOTIDE SEQUENCE [LARGE SCALE GENOMIC DNA]</scope>
    <source>
        <strain evidence="9 10">B-31</strain>
    </source>
</reference>
<dbReference type="InterPro" id="IPR037818">
    <property type="entry name" value="TAF8"/>
</dbReference>
<dbReference type="Pfam" id="PF10406">
    <property type="entry name" value="TAF8_C"/>
    <property type="match status" value="1"/>
</dbReference>
<dbReference type="SMART" id="SM00576">
    <property type="entry name" value="BTP"/>
    <property type="match status" value="1"/>
</dbReference>
<evidence type="ECO:0000256" key="7">
    <source>
        <dbReference type="SAM" id="MobiDB-lite"/>
    </source>
</evidence>
<dbReference type="GO" id="GO:0046982">
    <property type="term" value="F:protein heterodimerization activity"/>
    <property type="evidence" value="ECO:0007669"/>
    <property type="project" value="InterPro"/>
</dbReference>
<proteinExistence type="inferred from homology"/>
<evidence type="ECO:0000256" key="2">
    <source>
        <dbReference type="ARBA" id="ARBA00008767"/>
    </source>
</evidence>
<feature type="region of interest" description="Disordered" evidence="7">
    <location>
        <begin position="183"/>
        <end position="219"/>
    </location>
</feature>
<dbReference type="PANTHER" id="PTHR46338:SF1">
    <property type="entry name" value="TRANSCRIPTION INITIATION FACTOR TFIID SUBUNIT 8"/>
    <property type="match status" value="1"/>
</dbReference>
<dbReference type="GO" id="GO:0005669">
    <property type="term" value="C:transcription factor TFIID complex"/>
    <property type="evidence" value="ECO:0007669"/>
    <property type="project" value="InterPro"/>
</dbReference>
<comment type="caution">
    <text evidence="9">The sequence shown here is derived from an EMBL/GenBank/DDBJ whole genome shotgun (WGS) entry which is preliminary data.</text>
</comment>
<accession>W7TZ89</accession>
<comment type="similarity">
    <text evidence="2">Belongs to the TAF8 family.</text>
</comment>
<dbReference type="OrthoDB" id="2193813at2759"/>
<evidence type="ECO:0000313" key="10">
    <source>
        <dbReference type="Proteomes" id="UP000019335"/>
    </source>
</evidence>
<evidence type="ECO:0000256" key="1">
    <source>
        <dbReference type="ARBA" id="ARBA00004123"/>
    </source>
</evidence>
<dbReference type="EMBL" id="AZIL01000274">
    <property type="protein sequence ID" value="EWM28818.1"/>
    <property type="molecule type" value="Genomic_DNA"/>
</dbReference>
<keyword evidence="4" id="KW-0805">Transcription regulation</keyword>
<dbReference type="CDD" id="cd00076">
    <property type="entry name" value="HFD_SF"/>
    <property type="match status" value="1"/>
</dbReference>